<sequence length="532" mass="58612">MMALKYKKKASVLAVLMLSGAGLPVSGYSQDQHFLQNKSAGQAVVSPSPVAVNPLTAGYRQKQHFLQKHPVTPVVAEPAVVLPVATQPGAALLQPEPTSSVNPGIMYHIADDQASKILAQSDLLAAPEQVIKTYLARMALAAKNYTPQIREALTNHEAAEADVDQAEGARLPQITVGVQSNPQQFGSGQRIDKRDMTNGVSINATTPVFDWGYNSKNIQSKEFTAKATEAYYHAQYEDTSYQVCSELAELAKQKLLLQLSGAYVQRMSHLVNMIKDISDMDAGRVSELTQAQARLLQAQAGKDSAESKVHDAEIALRKLTGYTSYKDLPAQPAWNIHIDDPNSLLRAIGHHPTIIQAKNQALSAYEQAKAVKAGNRPKLNWVVNKTIPINSGAYEESWQTYLNVSWGIYQGGSATAQEKAAALRAEAAEQQIEEQKIDLSSKVRTAIHNTNTYLDQAAQYHNLVKATDRVRRDFFEQWRQLSTRQLLDVLTAESDYYNNQVNEVSSRFSAYSSMFTSYANAGMLNEWLGVNE</sequence>
<feature type="coiled-coil region" evidence="8">
    <location>
        <begin position="413"/>
        <end position="445"/>
    </location>
</feature>
<comment type="subcellular location">
    <subcellularLocation>
        <location evidence="1">Cell outer membrane</location>
    </subcellularLocation>
</comment>
<evidence type="ECO:0000256" key="7">
    <source>
        <dbReference type="ARBA" id="ARBA00023237"/>
    </source>
</evidence>
<proteinExistence type="inferred from homology"/>
<keyword evidence="8" id="KW-0175">Coiled coil</keyword>
<accession>A0A4R6DR28</accession>
<evidence type="ECO:0000313" key="10">
    <source>
        <dbReference type="EMBL" id="TDN47457.1"/>
    </source>
</evidence>
<name>A0A4R6DR28_SCAGO</name>
<evidence type="ECO:0000256" key="2">
    <source>
        <dbReference type="ARBA" id="ARBA00007613"/>
    </source>
</evidence>
<dbReference type="RefSeq" id="WP_133462574.1">
    <property type="nucleotide sequence ID" value="NZ_SNVX01000032.1"/>
</dbReference>
<evidence type="ECO:0000256" key="5">
    <source>
        <dbReference type="ARBA" id="ARBA00022692"/>
    </source>
</evidence>
<dbReference type="SUPFAM" id="SSF56954">
    <property type="entry name" value="Outer membrane efflux proteins (OEP)"/>
    <property type="match status" value="1"/>
</dbReference>
<dbReference type="Proteomes" id="UP000295530">
    <property type="component" value="Unassembled WGS sequence"/>
</dbReference>
<organism evidence="10 11">
    <name type="scientific">Scandinavium goeteborgense</name>
    <dbReference type="NCBI Taxonomy" id="1851514"/>
    <lineage>
        <taxon>Bacteria</taxon>
        <taxon>Pseudomonadati</taxon>
        <taxon>Pseudomonadota</taxon>
        <taxon>Gammaproteobacteria</taxon>
        <taxon>Enterobacterales</taxon>
        <taxon>Enterobacteriaceae</taxon>
        <taxon>Scandinavium</taxon>
    </lineage>
</organism>
<evidence type="ECO:0000256" key="3">
    <source>
        <dbReference type="ARBA" id="ARBA00022448"/>
    </source>
</evidence>
<dbReference type="EMBL" id="SNVX01000032">
    <property type="protein sequence ID" value="TDN47457.1"/>
    <property type="molecule type" value="Genomic_DNA"/>
</dbReference>
<evidence type="ECO:0000313" key="11">
    <source>
        <dbReference type="Proteomes" id="UP000295530"/>
    </source>
</evidence>
<keyword evidence="9" id="KW-0732">Signal</keyword>
<dbReference type="InterPro" id="IPR003423">
    <property type="entry name" value="OMP_efflux"/>
</dbReference>
<reference evidence="10 11" key="1">
    <citation type="submission" date="2019-03" db="EMBL/GenBank/DDBJ databases">
        <title>Genomic analyses of the natural microbiome of Caenorhabditis elegans.</title>
        <authorList>
            <person name="Samuel B."/>
        </authorList>
    </citation>
    <scope>NUCLEOTIDE SEQUENCE [LARGE SCALE GENOMIC DNA]</scope>
    <source>
        <strain evidence="10 11">BIGb0156</strain>
    </source>
</reference>
<feature type="signal peptide" evidence="9">
    <location>
        <begin position="1"/>
        <end position="27"/>
    </location>
</feature>
<protein>
    <submittedName>
        <fullName evidence="10">Adhesin transport system outer membrane protein</fullName>
    </submittedName>
</protein>
<comment type="similarity">
    <text evidence="2">Belongs to the outer membrane factor (OMF) (TC 1.B.17) family.</text>
</comment>
<gene>
    <name evidence="10" type="ORF">EC847_13224</name>
</gene>
<evidence type="ECO:0000256" key="9">
    <source>
        <dbReference type="SAM" id="SignalP"/>
    </source>
</evidence>
<dbReference type="GO" id="GO:0009279">
    <property type="term" value="C:cell outer membrane"/>
    <property type="evidence" value="ECO:0007669"/>
    <property type="project" value="UniProtKB-SubCell"/>
</dbReference>
<evidence type="ECO:0000256" key="1">
    <source>
        <dbReference type="ARBA" id="ARBA00004442"/>
    </source>
</evidence>
<dbReference type="OrthoDB" id="8683954at2"/>
<dbReference type="PANTHER" id="PTHR30026">
    <property type="entry name" value="OUTER MEMBRANE PROTEIN TOLC"/>
    <property type="match status" value="1"/>
</dbReference>
<feature type="chain" id="PRO_5020498294" evidence="9">
    <location>
        <begin position="28"/>
        <end position="532"/>
    </location>
</feature>
<keyword evidence="5" id="KW-0812">Transmembrane</keyword>
<evidence type="ECO:0000256" key="4">
    <source>
        <dbReference type="ARBA" id="ARBA00022452"/>
    </source>
</evidence>
<comment type="caution">
    <text evidence="10">The sequence shown here is derived from an EMBL/GenBank/DDBJ whole genome shotgun (WGS) entry which is preliminary data.</text>
</comment>
<keyword evidence="6" id="KW-0472">Membrane</keyword>
<dbReference type="Pfam" id="PF02321">
    <property type="entry name" value="OEP"/>
    <property type="match status" value="1"/>
</dbReference>
<keyword evidence="11" id="KW-1185">Reference proteome</keyword>
<keyword evidence="4" id="KW-1134">Transmembrane beta strand</keyword>
<keyword evidence="3" id="KW-0813">Transport</keyword>
<keyword evidence="7" id="KW-0998">Cell outer membrane</keyword>
<dbReference type="PANTHER" id="PTHR30026:SF20">
    <property type="entry name" value="OUTER MEMBRANE PROTEIN TOLC"/>
    <property type="match status" value="1"/>
</dbReference>
<dbReference type="AlphaFoldDB" id="A0A4R6DR28"/>
<dbReference type="InterPro" id="IPR051906">
    <property type="entry name" value="TolC-like"/>
</dbReference>
<dbReference type="GO" id="GO:0015288">
    <property type="term" value="F:porin activity"/>
    <property type="evidence" value="ECO:0007669"/>
    <property type="project" value="TreeGrafter"/>
</dbReference>
<evidence type="ECO:0000256" key="6">
    <source>
        <dbReference type="ARBA" id="ARBA00023136"/>
    </source>
</evidence>
<dbReference type="Gene3D" id="1.20.1600.10">
    <property type="entry name" value="Outer membrane efflux proteins (OEP)"/>
    <property type="match status" value="1"/>
</dbReference>
<dbReference type="GO" id="GO:1990281">
    <property type="term" value="C:efflux pump complex"/>
    <property type="evidence" value="ECO:0007669"/>
    <property type="project" value="TreeGrafter"/>
</dbReference>
<evidence type="ECO:0000256" key="8">
    <source>
        <dbReference type="SAM" id="Coils"/>
    </source>
</evidence>
<dbReference type="GO" id="GO:0015562">
    <property type="term" value="F:efflux transmembrane transporter activity"/>
    <property type="evidence" value="ECO:0007669"/>
    <property type="project" value="InterPro"/>
</dbReference>